<keyword evidence="3" id="KW-0547">Nucleotide-binding</keyword>
<evidence type="ECO:0000256" key="1">
    <source>
        <dbReference type="ARBA" id="ARBA00006303"/>
    </source>
</evidence>
<dbReference type="GO" id="GO:0005739">
    <property type="term" value="C:mitochondrion"/>
    <property type="evidence" value="ECO:0007669"/>
    <property type="project" value="TreeGrafter"/>
</dbReference>
<dbReference type="SUPFAM" id="SSF50249">
    <property type="entry name" value="Nucleic acid-binding proteins"/>
    <property type="match status" value="1"/>
</dbReference>
<evidence type="ECO:0000313" key="9">
    <source>
        <dbReference type="Proteomes" id="UP000799772"/>
    </source>
</evidence>
<dbReference type="InterPro" id="IPR004115">
    <property type="entry name" value="GAD-like_sf"/>
</dbReference>
<dbReference type="PRINTS" id="PR01042">
    <property type="entry name" value="TRNASYNTHASP"/>
</dbReference>
<evidence type="ECO:0000256" key="4">
    <source>
        <dbReference type="ARBA" id="ARBA00022840"/>
    </source>
</evidence>
<reference evidence="8" key="1">
    <citation type="journal article" date="2020" name="Stud. Mycol.">
        <title>101 Dothideomycetes genomes: a test case for predicting lifestyles and emergence of pathogens.</title>
        <authorList>
            <person name="Haridas S."/>
            <person name="Albert R."/>
            <person name="Binder M."/>
            <person name="Bloem J."/>
            <person name="Labutti K."/>
            <person name="Salamov A."/>
            <person name="Andreopoulos B."/>
            <person name="Baker S."/>
            <person name="Barry K."/>
            <person name="Bills G."/>
            <person name="Bluhm B."/>
            <person name="Cannon C."/>
            <person name="Castanera R."/>
            <person name="Culley D."/>
            <person name="Daum C."/>
            <person name="Ezra D."/>
            <person name="Gonzalez J."/>
            <person name="Henrissat B."/>
            <person name="Kuo A."/>
            <person name="Liang C."/>
            <person name="Lipzen A."/>
            <person name="Lutzoni F."/>
            <person name="Magnuson J."/>
            <person name="Mondo S."/>
            <person name="Nolan M."/>
            <person name="Ohm R."/>
            <person name="Pangilinan J."/>
            <person name="Park H.-J."/>
            <person name="Ramirez L."/>
            <person name="Alfaro M."/>
            <person name="Sun H."/>
            <person name="Tritt A."/>
            <person name="Yoshinaga Y."/>
            <person name="Zwiers L.-H."/>
            <person name="Turgeon B."/>
            <person name="Goodwin S."/>
            <person name="Spatafora J."/>
            <person name="Crous P."/>
            <person name="Grigoriev I."/>
        </authorList>
    </citation>
    <scope>NUCLEOTIDE SEQUENCE</scope>
    <source>
        <strain evidence="8">CBS 133067</strain>
    </source>
</reference>
<dbReference type="NCBIfam" id="TIGR00459">
    <property type="entry name" value="aspS_bact"/>
    <property type="match status" value="1"/>
</dbReference>
<dbReference type="OrthoDB" id="439710at2759"/>
<dbReference type="Gene3D" id="2.40.50.140">
    <property type="entry name" value="Nucleic acid-binding proteins"/>
    <property type="match status" value="1"/>
</dbReference>
<gene>
    <name evidence="8" type="ORF">NA57DRAFT_63592</name>
</gene>
<sequence length="624" mass="69938">MPFQSMTCVVRGKEFESLNSCLDQEVVLYGYLGRRADLNKKLSFVQLLDRELRHSIQIVSSLNEDATGDADSTHSTLKRLNENTPVCIRGKVKKREGGTKSSRDTVERITGVELELRHIQPLNNFPDDLAALCKNEVPPAELRHLQIRTDPGLRDALRFRSRLAGLCRAALQTQEFVEIETPVLFKSTPEGAREFLVPTRQKRMAYALPQSPQQYKQILMASGIAKYYQIARCFRDEDLRADRQPEFTQVRSGFLDLEMAFAAGEDVMRVIERLVGILWRDLLNVEIPHVFPRLPYEEAMSKYGSDKPDRRIGMQITRIDYMLPVDLISKIGPLADPAVDVLKLRIADRPQETKKFVRAFMESKEAADAGILNNPDGQPGIFIYDSRKPLNGLQPFGFEAAEQVEELLDLADGDLVVIQARKKEPFSGGSTALGRMRLALHREAVARGLVDAPNDFDFLWVTEFPMFGPNSDEEGQGGSAGFSSTHHPFTAPRSVTDLDLLATDPLAAKSEHYDLVVNGVELGGGSRRIHDPAFQEFILRDVLKMSEERLGDFKHLLEVLRAGCPPHAGIALGFDRLTAVMLGKSSIKDVIAFPKNNRGEDPLVKSPGEMTEAQLETYHLKMRD</sequence>
<dbReference type="InterPro" id="IPR012340">
    <property type="entry name" value="NA-bd_OB-fold"/>
</dbReference>
<evidence type="ECO:0000256" key="3">
    <source>
        <dbReference type="ARBA" id="ARBA00022741"/>
    </source>
</evidence>
<comment type="caution">
    <text evidence="8">The sequence shown here is derived from an EMBL/GenBank/DDBJ whole genome shotgun (WGS) entry which is preliminary data.</text>
</comment>
<dbReference type="GO" id="GO:0004815">
    <property type="term" value="F:aspartate-tRNA ligase activity"/>
    <property type="evidence" value="ECO:0007669"/>
    <property type="project" value="TreeGrafter"/>
</dbReference>
<dbReference type="InterPro" id="IPR006195">
    <property type="entry name" value="aa-tRNA-synth_II"/>
</dbReference>
<name>A0A9P4IKF1_9PEZI</name>
<dbReference type="NCBIfam" id="NF001750">
    <property type="entry name" value="PRK00476.1"/>
    <property type="match status" value="1"/>
</dbReference>
<dbReference type="PANTHER" id="PTHR22594:SF5">
    <property type="entry name" value="ASPARTATE--TRNA LIGASE, MITOCHONDRIAL"/>
    <property type="match status" value="1"/>
</dbReference>
<feature type="domain" description="Aminoacyl-transfer RNA synthetases class-II family profile" evidence="7">
    <location>
        <begin position="159"/>
        <end position="594"/>
    </location>
</feature>
<dbReference type="AlphaFoldDB" id="A0A9P4IKF1"/>
<dbReference type="GO" id="GO:0006422">
    <property type="term" value="P:aspartyl-tRNA aminoacylation"/>
    <property type="evidence" value="ECO:0007669"/>
    <property type="project" value="TreeGrafter"/>
</dbReference>
<dbReference type="InterPro" id="IPR004364">
    <property type="entry name" value="Aa-tRNA-synt_II"/>
</dbReference>
<keyword evidence="6" id="KW-0030">Aminoacyl-tRNA synthetase</keyword>
<dbReference type="Gene3D" id="3.30.930.10">
    <property type="entry name" value="Bira Bifunctional Protein, Domain 2"/>
    <property type="match status" value="1"/>
</dbReference>
<evidence type="ECO:0000259" key="7">
    <source>
        <dbReference type="PROSITE" id="PS50862"/>
    </source>
</evidence>
<dbReference type="InterPro" id="IPR045864">
    <property type="entry name" value="aa-tRNA-synth_II/BPL/LPL"/>
</dbReference>
<keyword evidence="4" id="KW-0067">ATP-binding</keyword>
<dbReference type="PANTHER" id="PTHR22594">
    <property type="entry name" value="ASPARTYL/LYSYL-TRNA SYNTHETASE"/>
    <property type="match status" value="1"/>
</dbReference>
<dbReference type="InterPro" id="IPR004524">
    <property type="entry name" value="Asp-tRNA-ligase_1"/>
</dbReference>
<comment type="similarity">
    <text evidence="1">Belongs to the class-II aminoacyl-tRNA synthetase family. Type 1 subfamily.</text>
</comment>
<dbReference type="SUPFAM" id="SSF55681">
    <property type="entry name" value="Class II aaRS and biotin synthetases"/>
    <property type="match status" value="1"/>
</dbReference>
<dbReference type="Proteomes" id="UP000799772">
    <property type="component" value="Unassembled WGS sequence"/>
</dbReference>
<organism evidence="8 9">
    <name type="scientific">Rhizodiscina lignyota</name>
    <dbReference type="NCBI Taxonomy" id="1504668"/>
    <lineage>
        <taxon>Eukaryota</taxon>
        <taxon>Fungi</taxon>
        <taxon>Dikarya</taxon>
        <taxon>Ascomycota</taxon>
        <taxon>Pezizomycotina</taxon>
        <taxon>Dothideomycetes</taxon>
        <taxon>Pleosporomycetidae</taxon>
        <taxon>Aulographales</taxon>
        <taxon>Rhizodiscinaceae</taxon>
        <taxon>Rhizodiscina</taxon>
    </lineage>
</organism>
<accession>A0A9P4IKF1</accession>
<dbReference type="InterPro" id="IPR002312">
    <property type="entry name" value="Asp/Asn-tRNA-synth_IIb"/>
</dbReference>
<evidence type="ECO:0000256" key="5">
    <source>
        <dbReference type="ARBA" id="ARBA00022917"/>
    </source>
</evidence>
<evidence type="ECO:0000313" key="8">
    <source>
        <dbReference type="EMBL" id="KAF2102779.1"/>
    </source>
</evidence>
<keyword evidence="5" id="KW-0648">Protein biosynthesis</keyword>
<dbReference type="HAMAP" id="MF_00044">
    <property type="entry name" value="Asp_tRNA_synth_type1"/>
    <property type="match status" value="1"/>
</dbReference>
<dbReference type="EMBL" id="ML978122">
    <property type="protein sequence ID" value="KAF2102779.1"/>
    <property type="molecule type" value="Genomic_DNA"/>
</dbReference>
<keyword evidence="9" id="KW-1185">Reference proteome</keyword>
<proteinExistence type="inferred from homology"/>
<protein>
    <recommendedName>
        <fullName evidence="7">Aminoacyl-transfer RNA synthetases class-II family profile domain-containing protein</fullName>
    </recommendedName>
</protein>
<keyword evidence="2" id="KW-0436">Ligase</keyword>
<dbReference type="PROSITE" id="PS50862">
    <property type="entry name" value="AA_TRNA_LIGASE_II"/>
    <property type="match status" value="1"/>
</dbReference>
<dbReference type="Gene3D" id="3.30.1360.30">
    <property type="entry name" value="GAD-like domain"/>
    <property type="match status" value="1"/>
</dbReference>
<dbReference type="GO" id="GO:0005524">
    <property type="term" value="F:ATP binding"/>
    <property type="evidence" value="ECO:0007669"/>
    <property type="project" value="UniProtKB-KW"/>
</dbReference>
<dbReference type="Pfam" id="PF00152">
    <property type="entry name" value="tRNA-synt_2"/>
    <property type="match status" value="1"/>
</dbReference>
<evidence type="ECO:0000256" key="2">
    <source>
        <dbReference type="ARBA" id="ARBA00022598"/>
    </source>
</evidence>
<evidence type="ECO:0000256" key="6">
    <source>
        <dbReference type="ARBA" id="ARBA00023146"/>
    </source>
</evidence>